<dbReference type="NCBIfam" id="TIGR03023">
    <property type="entry name" value="WcaJ_sugtrans"/>
    <property type="match status" value="1"/>
</dbReference>
<name>A0AAU7XF17_9HYPH</name>
<dbReference type="RefSeq" id="WP_407051437.1">
    <property type="nucleotide sequence ID" value="NZ_CP158568.1"/>
</dbReference>
<dbReference type="PANTHER" id="PTHR30576">
    <property type="entry name" value="COLANIC BIOSYNTHESIS UDP-GLUCOSE LIPID CARRIER TRANSFERASE"/>
    <property type="match status" value="1"/>
</dbReference>
<comment type="similarity">
    <text evidence="2">Belongs to the bacterial sugar transferase family.</text>
</comment>
<dbReference type="Pfam" id="PF02397">
    <property type="entry name" value="Bac_transf"/>
    <property type="match status" value="1"/>
</dbReference>
<reference evidence="10" key="1">
    <citation type="submission" date="2024-06" db="EMBL/GenBank/DDBJ databases">
        <title>Methylostella associata gen. nov., sp. nov., a novel Ancalomicrobiaceae-affiliated facultatively methylotrophic bacteria that feed on methanotrophs of the genus Methylococcus.</title>
        <authorList>
            <person name="Saltykova V."/>
            <person name="Danilova O.V."/>
            <person name="Oshkin I.Y."/>
            <person name="Belova S.E."/>
            <person name="Pimenov N.V."/>
            <person name="Dedysh S.N."/>
        </authorList>
    </citation>
    <scope>NUCLEOTIDE SEQUENCE</scope>
    <source>
        <strain evidence="10">S20</strain>
    </source>
</reference>
<feature type="transmembrane region" description="Helical" evidence="8">
    <location>
        <begin position="59"/>
        <end position="80"/>
    </location>
</feature>
<dbReference type="KEGG" id="mflg:ABS361_09040"/>
<dbReference type="AlphaFoldDB" id="A0AAU7XF17"/>
<evidence type="ECO:0000259" key="9">
    <source>
        <dbReference type="Pfam" id="PF02397"/>
    </source>
</evidence>
<evidence type="ECO:0000256" key="6">
    <source>
        <dbReference type="ARBA" id="ARBA00023136"/>
    </source>
</evidence>
<feature type="transmembrane region" description="Helical" evidence="8">
    <location>
        <begin position="92"/>
        <end position="112"/>
    </location>
</feature>
<dbReference type="PANTHER" id="PTHR30576:SF0">
    <property type="entry name" value="UNDECAPRENYL-PHOSPHATE N-ACETYLGALACTOSAMINYL 1-PHOSPHATE TRANSFERASE-RELATED"/>
    <property type="match status" value="1"/>
</dbReference>
<evidence type="ECO:0000256" key="2">
    <source>
        <dbReference type="ARBA" id="ARBA00006464"/>
    </source>
</evidence>
<dbReference type="EC" id="2.7.8.31" evidence="10"/>
<keyword evidence="3 10" id="KW-0808">Transferase</keyword>
<proteinExistence type="inferred from homology"/>
<dbReference type="GO" id="GO:0016020">
    <property type="term" value="C:membrane"/>
    <property type="evidence" value="ECO:0007669"/>
    <property type="project" value="UniProtKB-SubCell"/>
</dbReference>
<evidence type="ECO:0000256" key="3">
    <source>
        <dbReference type="ARBA" id="ARBA00022679"/>
    </source>
</evidence>
<dbReference type="InterPro" id="IPR003362">
    <property type="entry name" value="Bact_transf"/>
</dbReference>
<dbReference type="InterPro" id="IPR017475">
    <property type="entry name" value="EPS_sugar_tfrase"/>
</dbReference>
<evidence type="ECO:0000256" key="4">
    <source>
        <dbReference type="ARBA" id="ARBA00022692"/>
    </source>
</evidence>
<dbReference type="InterPro" id="IPR017473">
    <property type="entry name" value="Undecaprenyl-P_gluc_Ptfrase"/>
</dbReference>
<keyword evidence="5 8" id="KW-1133">Transmembrane helix</keyword>
<dbReference type="EMBL" id="CP158568">
    <property type="protein sequence ID" value="XBY46341.1"/>
    <property type="molecule type" value="Genomic_DNA"/>
</dbReference>
<keyword evidence="6 8" id="KW-0472">Membrane</keyword>
<dbReference type="Gene3D" id="3.40.50.720">
    <property type="entry name" value="NAD(P)-binding Rossmann-like Domain"/>
    <property type="match status" value="1"/>
</dbReference>
<evidence type="ECO:0000313" key="10">
    <source>
        <dbReference type="EMBL" id="XBY46341.1"/>
    </source>
</evidence>
<organism evidence="10">
    <name type="scientific">Methyloraptor flagellatus</name>
    <dbReference type="NCBI Taxonomy" id="3162530"/>
    <lineage>
        <taxon>Bacteria</taxon>
        <taxon>Pseudomonadati</taxon>
        <taxon>Pseudomonadota</taxon>
        <taxon>Alphaproteobacteria</taxon>
        <taxon>Hyphomicrobiales</taxon>
        <taxon>Ancalomicrobiaceae</taxon>
        <taxon>Methyloraptor</taxon>
    </lineage>
</organism>
<dbReference type="GO" id="GO:0089702">
    <property type="term" value="F:undecaprenyl-phosphate glucose phosphotransferase activity"/>
    <property type="evidence" value="ECO:0007669"/>
    <property type="project" value="UniProtKB-EC"/>
</dbReference>
<comment type="subcellular location">
    <subcellularLocation>
        <location evidence="1">Membrane</location>
        <topology evidence="1">Multi-pass membrane protein</topology>
    </subcellularLocation>
</comment>
<evidence type="ECO:0000256" key="5">
    <source>
        <dbReference type="ARBA" id="ARBA00022989"/>
    </source>
</evidence>
<dbReference type="GO" id="GO:0000271">
    <property type="term" value="P:polysaccharide biosynthetic process"/>
    <property type="evidence" value="ECO:0007669"/>
    <property type="project" value="UniProtKB-KW"/>
</dbReference>
<dbReference type="NCBIfam" id="TIGR03025">
    <property type="entry name" value="EPS_sugtrans"/>
    <property type="match status" value="1"/>
</dbReference>
<sequence length="520" mass="58015">MSEYDPKIRFRGAAHLALASETVASFTALPPSDGKRPELSATAREVASHFSDRPISGSLLAGLVRLTDIFAITGIGLAMHTSMVADATVLDVWTLFGTGLGGLLLALFIQAFDGYHIPVFRQYAAQIGRVMAGWTMVFVVIGVVAVLIDAGAWDGRAWLAGWYLGGLLYLVLSRPVLTRLVRRWTADGRLERRAVVVGGGAAAESLITQLESQPDNDIRICGIFDDRSDDRSPPLVRGYPKLGTIPELIEFGRICSFDMLIVTLPLTAESRVLQMLKQLWVLPVDIRLSAHTNKLKFRQRSYSYVGSVPFLDIFDKPLADWDAVSKRIFDLVIGTIALVILSPLMLATALAIKLDSRGPVFFRQKRHGFNNEIIDVWKFRSMYTDKTDAEVRKAVTKGDPRVTRVGRFIRKTSIDELPQLFNVLKGELSLVGPRPHAVNAQTENRAWGEVVDGYYARHKVKPGVTGWAQINGWRGEVDTPEKIRRRVEHDLYYIENWSLLLDLKILILTPISLFNTENAY</sequence>
<keyword evidence="7" id="KW-0270">Exopolysaccharide synthesis</keyword>
<evidence type="ECO:0000256" key="8">
    <source>
        <dbReference type="SAM" id="Phobius"/>
    </source>
</evidence>
<gene>
    <name evidence="10" type="ORF">ABS361_09040</name>
</gene>
<feature type="transmembrane region" description="Helical" evidence="8">
    <location>
        <begin position="159"/>
        <end position="177"/>
    </location>
</feature>
<dbReference type="Pfam" id="PF13727">
    <property type="entry name" value="CoA_binding_3"/>
    <property type="match status" value="1"/>
</dbReference>
<evidence type="ECO:0000256" key="1">
    <source>
        <dbReference type="ARBA" id="ARBA00004141"/>
    </source>
</evidence>
<feature type="transmembrane region" description="Helical" evidence="8">
    <location>
        <begin position="133"/>
        <end position="153"/>
    </location>
</feature>
<feature type="domain" description="Bacterial sugar transferase" evidence="9">
    <location>
        <begin position="326"/>
        <end position="514"/>
    </location>
</feature>
<feature type="transmembrane region" description="Helical" evidence="8">
    <location>
        <begin position="331"/>
        <end position="352"/>
    </location>
</feature>
<protein>
    <submittedName>
        <fullName evidence="10">Undecaprenyl-phosphate glucose phosphotransferase</fullName>
        <ecNumber evidence="10">2.7.8.31</ecNumber>
    </submittedName>
</protein>
<keyword evidence="4 8" id="KW-0812">Transmembrane</keyword>
<accession>A0AAU7XF17</accession>
<evidence type="ECO:0000256" key="7">
    <source>
        <dbReference type="ARBA" id="ARBA00023169"/>
    </source>
</evidence>